<dbReference type="SMART" id="SM00369">
    <property type="entry name" value="LRR_TYP"/>
    <property type="match status" value="2"/>
</dbReference>
<protein>
    <submittedName>
        <fullName evidence="3">Uncharacterized protein</fullName>
    </submittedName>
</protein>
<dbReference type="InterPro" id="IPR050216">
    <property type="entry name" value="LRR_domain-containing"/>
</dbReference>
<organism evidence="3 4">
    <name type="scientific">Modicella reniformis</name>
    <dbReference type="NCBI Taxonomy" id="1440133"/>
    <lineage>
        <taxon>Eukaryota</taxon>
        <taxon>Fungi</taxon>
        <taxon>Fungi incertae sedis</taxon>
        <taxon>Mucoromycota</taxon>
        <taxon>Mortierellomycotina</taxon>
        <taxon>Mortierellomycetes</taxon>
        <taxon>Mortierellales</taxon>
        <taxon>Mortierellaceae</taxon>
        <taxon>Modicella</taxon>
    </lineage>
</organism>
<comment type="caution">
    <text evidence="3">The sequence shown here is derived from an EMBL/GenBank/DDBJ whole genome shotgun (WGS) entry which is preliminary data.</text>
</comment>
<sequence>MKALRRLNLAINKIEEVPETIGQLSLLEWLNLNDNKLETLPPTMEQMQKLVKMGIVQNRLQTLPPQLTRLQLLYKLDCRRNEIQYLPSAYKDMHGIHIILLEENPLTCVRQQHRDSFGGELTELFETTDFHIGMNGEIIGLLQPTMSDALPAGSISITTLNQLHQGNHSHYSGQQTLGPTSELRQTTARLRCSLSRPALPIEIQVDAQGQFRRVVYRQNRHNTMHEGGSSNSAPRRRLLETFRSLSQVGQSNRVGGNGGGIGVLAAGNRGADLGDNGGGRGESNRTPGEVMNVTTFAVELERF</sequence>
<evidence type="ECO:0000313" key="4">
    <source>
        <dbReference type="Proteomes" id="UP000749646"/>
    </source>
</evidence>
<reference evidence="3" key="1">
    <citation type="journal article" date="2020" name="Fungal Divers.">
        <title>Resolving the Mortierellaceae phylogeny through synthesis of multi-gene phylogenetics and phylogenomics.</title>
        <authorList>
            <person name="Vandepol N."/>
            <person name="Liber J."/>
            <person name="Desiro A."/>
            <person name="Na H."/>
            <person name="Kennedy M."/>
            <person name="Barry K."/>
            <person name="Grigoriev I.V."/>
            <person name="Miller A.N."/>
            <person name="O'Donnell K."/>
            <person name="Stajich J.E."/>
            <person name="Bonito G."/>
        </authorList>
    </citation>
    <scope>NUCLEOTIDE SEQUENCE</scope>
    <source>
        <strain evidence="3">MES-2147</strain>
    </source>
</reference>
<dbReference type="SUPFAM" id="SSF52075">
    <property type="entry name" value="Outer arm dynein light chain 1"/>
    <property type="match status" value="1"/>
</dbReference>
<evidence type="ECO:0000256" key="2">
    <source>
        <dbReference type="ARBA" id="ARBA00022737"/>
    </source>
</evidence>
<accession>A0A9P6M020</accession>
<keyword evidence="1" id="KW-0433">Leucine-rich repeat</keyword>
<dbReference type="InterPro" id="IPR032675">
    <property type="entry name" value="LRR_dom_sf"/>
</dbReference>
<dbReference type="GO" id="GO:0005737">
    <property type="term" value="C:cytoplasm"/>
    <property type="evidence" value="ECO:0007669"/>
    <property type="project" value="TreeGrafter"/>
</dbReference>
<proteinExistence type="predicted"/>
<dbReference type="Pfam" id="PF13855">
    <property type="entry name" value="LRR_8"/>
    <property type="match status" value="1"/>
</dbReference>
<evidence type="ECO:0000256" key="1">
    <source>
        <dbReference type="ARBA" id="ARBA00022614"/>
    </source>
</evidence>
<dbReference type="PANTHER" id="PTHR48051:SF1">
    <property type="entry name" value="RAS SUPPRESSOR PROTEIN 1"/>
    <property type="match status" value="1"/>
</dbReference>
<dbReference type="OrthoDB" id="660555at2759"/>
<dbReference type="PANTHER" id="PTHR48051">
    <property type="match status" value="1"/>
</dbReference>
<dbReference type="AlphaFoldDB" id="A0A9P6M020"/>
<dbReference type="EMBL" id="JAAAHW010006734">
    <property type="protein sequence ID" value="KAF9955795.1"/>
    <property type="molecule type" value="Genomic_DNA"/>
</dbReference>
<keyword evidence="2" id="KW-0677">Repeat</keyword>
<dbReference type="InterPro" id="IPR001611">
    <property type="entry name" value="Leu-rich_rpt"/>
</dbReference>
<dbReference type="Gene3D" id="3.80.10.10">
    <property type="entry name" value="Ribonuclease Inhibitor"/>
    <property type="match status" value="1"/>
</dbReference>
<keyword evidence="4" id="KW-1185">Reference proteome</keyword>
<gene>
    <name evidence="3" type="ORF">BGZ65_003172</name>
</gene>
<dbReference type="InterPro" id="IPR003591">
    <property type="entry name" value="Leu-rich_rpt_typical-subtyp"/>
</dbReference>
<name>A0A9P6M020_9FUNG</name>
<dbReference type="Proteomes" id="UP000749646">
    <property type="component" value="Unassembled WGS sequence"/>
</dbReference>
<evidence type="ECO:0000313" key="3">
    <source>
        <dbReference type="EMBL" id="KAF9955795.1"/>
    </source>
</evidence>